<dbReference type="InterPro" id="IPR009056">
    <property type="entry name" value="Cyt_c-like_dom"/>
</dbReference>
<reference evidence="9 10" key="1">
    <citation type="submission" date="2019-05" db="EMBL/GenBank/DDBJ databases">
        <title>Sulfitobacter sabulilitoris sp. nov., isolated from a marine sand.</title>
        <authorList>
            <person name="Yoon J.-H."/>
        </authorList>
    </citation>
    <scope>NUCLEOTIDE SEQUENCE [LARGE SCALE GENOMIC DNA]</scope>
    <source>
        <strain evidence="9 10">HSMS-29</strain>
    </source>
</reference>
<dbReference type="EMBL" id="VANS01000004">
    <property type="protein sequence ID" value="TMM51336.1"/>
    <property type="molecule type" value="Genomic_DNA"/>
</dbReference>
<dbReference type="OrthoDB" id="9808603at2"/>
<keyword evidence="3 6" id="KW-0479">Metal-binding</keyword>
<keyword evidence="2 6" id="KW-0349">Heme</keyword>
<organism evidence="9 10">
    <name type="scientific">Sulfitobacter sabulilitoris</name>
    <dbReference type="NCBI Taxonomy" id="2562655"/>
    <lineage>
        <taxon>Bacteria</taxon>
        <taxon>Pseudomonadati</taxon>
        <taxon>Pseudomonadota</taxon>
        <taxon>Alphaproteobacteria</taxon>
        <taxon>Rhodobacterales</taxon>
        <taxon>Roseobacteraceae</taxon>
        <taxon>Sulfitobacter</taxon>
    </lineage>
</organism>
<feature type="domain" description="Cytochrome c" evidence="8">
    <location>
        <begin position="21"/>
        <end position="102"/>
    </location>
</feature>
<protein>
    <submittedName>
        <fullName evidence="9">C-type cytochrome</fullName>
    </submittedName>
</protein>
<dbReference type="GO" id="GO:0046872">
    <property type="term" value="F:metal ion binding"/>
    <property type="evidence" value="ECO:0007669"/>
    <property type="project" value="UniProtKB-KW"/>
</dbReference>
<keyword evidence="10" id="KW-1185">Reference proteome</keyword>
<dbReference type="Proteomes" id="UP000309550">
    <property type="component" value="Unassembled WGS sequence"/>
</dbReference>
<dbReference type="InterPro" id="IPR036909">
    <property type="entry name" value="Cyt_c-like_dom_sf"/>
</dbReference>
<gene>
    <name evidence="9" type="ORF">FDT80_15240</name>
</gene>
<keyword evidence="7" id="KW-0732">Signal</keyword>
<evidence type="ECO:0000256" key="7">
    <source>
        <dbReference type="SAM" id="SignalP"/>
    </source>
</evidence>
<keyword evidence="5 6" id="KW-0408">Iron</keyword>
<dbReference type="Pfam" id="PF00034">
    <property type="entry name" value="Cytochrom_C"/>
    <property type="match status" value="1"/>
</dbReference>
<dbReference type="SUPFAM" id="SSF46626">
    <property type="entry name" value="Cytochrome c"/>
    <property type="match status" value="1"/>
</dbReference>
<evidence type="ECO:0000313" key="9">
    <source>
        <dbReference type="EMBL" id="TMM51336.1"/>
    </source>
</evidence>
<keyword evidence="1" id="KW-0813">Transport</keyword>
<dbReference type="Gene3D" id="1.10.760.10">
    <property type="entry name" value="Cytochrome c-like domain"/>
    <property type="match status" value="1"/>
</dbReference>
<dbReference type="PANTHER" id="PTHR33751:SF9">
    <property type="entry name" value="CYTOCHROME C4"/>
    <property type="match status" value="1"/>
</dbReference>
<evidence type="ECO:0000313" key="10">
    <source>
        <dbReference type="Proteomes" id="UP000309550"/>
    </source>
</evidence>
<dbReference type="PROSITE" id="PS51007">
    <property type="entry name" value="CYTC"/>
    <property type="match status" value="1"/>
</dbReference>
<comment type="caution">
    <text evidence="9">The sequence shown here is derived from an EMBL/GenBank/DDBJ whole genome shotgun (WGS) entry which is preliminary data.</text>
</comment>
<dbReference type="GO" id="GO:0009055">
    <property type="term" value="F:electron transfer activity"/>
    <property type="evidence" value="ECO:0007669"/>
    <property type="project" value="InterPro"/>
</dbReference>
<dbReference type="PANTHER" id="PTHR33751">
    <property type="entry name" value="CBB3-TYPE CYTOCHROME C OXIDASE SUBUNIT FIXP"/>
    <property type="match status" value="1"/>
</dbReference>
<accession>A0A5S3PCB2</accession>
<proteinExistence type="predicted"/>
<dbReference type="AlphaFoldDB" id="A0A5S3PCB2"/>
<name>A0A5S3PCB2_9RHOB</name>
<dbReference type="GO" id="GO:0020037">
    <property type="term" value="F:heme binding"/>
    <property type="evidence" value="ECO:0007669"/>
    <property type="project" value="InterPro"/>
</dbReference>
<keyword evidence="4" id="KW-0249">Electron transport</keyword>
<evidence type="ECO:0000256" key="3">
    <source>
        <dbReference type="ARBA" id="ARBA00022723"/>
    </source>
</evidence>
<sequence>MTKLLTVIVFAASGAGPAMAQDGDDGKEIYQSVCKNCHGPTGKGMASFPKLVGKGEEYLTQRLEAYRAGEKIGPNSALMMPLAEDLSDEDIASIVTYITTELE</sequence>
<evidence type="ECO:0000256" key="1">
    <source>
        <dbReference type="ARBA" id="ARBA00022448"/>
    </source>
</evidence>
<dbReference type="InterPro" id="IPR050597">
    <property type="entry name" value="Cytochrome_c_Oxidase_Subunit"/>
</dbReference>
<feature type="signal peptide" evidence="7">
    <location>
        <begin position="1"/>
        <end position="20"/>
    </location>
</feature>
<evidence type="ECO:0000256" key="6">
    <source>
        <dbReference type="PROSITE-ProRule" id="PRU00433"/>
    </source>
</evidence>
<feature type="chain" id="PRO_5024396765" evidence="7">
    <location>
        <begin position="21"/>
        <end position="103"/>
    </location>
</feature>
<evidence type="ECO:0000256" key="4">
    <source>
        <dbReference type="ARBA" id="ARBA00022982"/>
    </source>
</evidence>
<evidence type="ECO:0000256" key="2">
    <source>
        <dbReference type="ARBA" id="ARBA00022617"/>
    </source>
</evidence>
<evidence type="ECO:0000259" key="8">
    <source>
        <dbReference type="PROSITE" id="PS51007"/>
    </source>
</evidence>
<evidence type="ECO:0000256" key="5">
    <source>
        <dbReference type="ARBA" id="ARBA00023004"/>
    </source>
</evidence>